<dbReference type="Proteomes" id="UP001732700">
    <property type="component" value="Chromosome 5D"/>
</dbReference>
<organism evidence="1 2">
    <name type="scientific">Avena sativa</name>
    <name type="common">Oat</name>
    <dbReference type="NCBI Taxonomy" id="4498"/>
    <lineage>
        <taxon>Eukaryota</taxon>
        <taxon>Viridiplantae</taxon>
        <taxon>Streptophyta</taxon>
        <taxon>Embryophyta</taxon>
        <taxon>Tracheophyta</taxon>
        <taxon>Spermatophyta</taxon>
        <taxon>Magnoliopsida</taxon>
        <taxon>Liliopsida</taxon>
        <taxon>Poales</taxon>
        <taxon>Poaceae</taxon>
        <taxon>BOP clade</taxon>
        <taxon>Pooideae</taxon>
        <taxon>Poodae</taxon>
        <taxon>Poeae</taxon>
        <taxon>Poeae Chloroplast Group 1 (Aveneae type)</taxon>
        <taxon>Aveninae</taxon>
        <taxon>Avena</taxon>
    </lineage>
</organism>
<sequence length="779" mass="85629">MEVLRDFAQSEPRNPLTRPSTLAPGAFEPAAAASTRRILLSGLSHSNPLPPLTVRLLHGRLLRLDLLADLSHLLLRALSFSGLHLHALSLHSLFPDPSDLTLPFVLNSASRLPSPLRIGEQIHARSVKLPSHCNPRVLTSLINFYAGCDLLNHARWVFDEIHCPSKVAWTALIGAYMNTGRHKEAVATARDAFASGMRLDSFTAMQVLTACARVADLDTGEAVRRAAQREGIAGDLFVATAAIDLYLKCGEMAKAREVFDKMPEKDAVAWGAMIRGYASNGHPREALELFFAMQTQGVRPNCNTVADALSACTRLGALDLGRQAAGVVDWDEFLDDPVLGTALIDMYAKCGSTWDAWFVFQQTRKRDIILWDTMILGLAMTGHGKTAFALVGQMEKSGMKLNANTFIGCLCSCTHTGLVKDRQRYFHNMIQLYHITPRIEHYGCMVDLLGHAGLLQEAHQLINDMPMQANVVVWQALLGGCKIHRNAELAELVLKQLILLEPLNSENYVMLSNIYSNSNRWEDAAKLRLDMKAKGVENVPSPIRGRHTAWPVLQGVLARADEEQVRAAGQKPVLRTGVRWGSLGLRQVVSVCAGGVENCYIFKSRLHEYTRKAGLVMPEYQTLKEGPSHEPIFKSTVVINNAKYESLPGFFNRNDAEQSAAEVALMEISKSEPLPTNAKIPAVQATGLCKNLLEQYARKMNYTIPCYIWKRKAKGVGPIICTVEIGGIQYIGAAARSKKGAEMKAAQTALLAIQGKSEGCANGTTKYIVVPGKRQANFF</sequence>
<accession>A0ACD5YBN2</accession>
<name>A0ACD5YBN2_AVESA</name>
<evidence type="ECO:0000313" key="2">
    <source>
        <dbReference type="Proteomes" id="UP001732700"/>
    </source>
</evidence>
<reference evidence="1" key="1">
    <citation type="submission" date="2021-05" db="EMBL/GenBank/DDBJ databases">
        <authorList>
            <person name="Scholz U."/>
            <person name="Mascher M."/>
            <person name="Fiebig A."/>
        </authorList>
    </citation>
    <scope>NUCLEOTIDE SEQUENCE [LARGE SCALE GENOMIC DNA]</scope>
</reference>
<keyword evidence="2" id="KW-1185">Reference proteome</keyword>
<evidence type="ECO:0000313" key="1">
    <source>
        <dbReference type="EnsemblPlants" id="AVESA.00010b.r2.5DG0975360.2.CDS"/>
    </source>
</evidence>
<dbReference type="EnsemblPlants" id="AVESA.00010b.r2.5DG0975360.2">
    <property type="protein sequence ID" value="AVESA.00010b.r2.5DG0975360.2.CDS"/>
    <property type="gene ID" value="AVESA.00010b.r2.5DG0975360"/>
</dbReference>
<reference evidence="1" key="2">
    <citation type="submission" date="2025-09" db="UniProtKB">
        <authorList>
            <consortium name="EnsemblPlants"/>
        </authorList>
    </citation>
    <scope>IDENTIFICATION</scope>
</reference>
<proteinExistence type="predicted"/>
<protein>
    <submittedName>
        <fullName evidence="1">Uncharacterized protein</fullName>
    </submittedName>
</protein>